<gene>
    <name evidence="1" type="ORF">AV530_013416</name>
</gene>
<dbReference type="AlphaFoldDB" id="A0A1V4JQL2"/>
<name>A0A1V4JQL2_PATFA</name>
<dbReference type="Proteomes" id="UP000190648">
    <property type="component" value="Unassembled WGS sequence"/>
</dbReference>
<evidence type="ECO:0000313" key="1">
    <source>
        <dbReference type="EMBL" id="OPJ74027.1"/>
    </source>
</evidence>
<keyword evidence="2" id="KW-1185">Reference proteome</keyword>
<protein>
    <submittedName>
        <fullName evidence="1">Uncharacterized protein</fullName>
    </submittedName>
</protein>
<sequence>MFLECFSQGKNELRWIVWIQWRRRWTNVILITASSTICRDYCHLSGKNPLAQQAAGLDLFTEDSLIQLFFPLGEYLP</sequence>
<reference evidence="1 2" key="1">
    <citation type="submission" date="2016-02" db="EMBL/GenBank/DDBJ databases">
        <title>Band-tailed pigeon sequencing and assembly.</title>
        <authorList>
            <person name="Soares A.E."/>
            <person name="Novak B.J."/>
            <person name="Rice E.S."/>
            <person name="O'Connell B."/>
            <person name="Chang D."/>
            <person name="Weber S."/>
            <person name="Shapiro B."/>
        </authorList>
    </citation>
    <scope>NUCLEOTIDE SEQUENCE [LARGE SCALE GENOMIC DNA]</scope>
    <source>
        <strain evidence="1">BTP2013</strain>
        <tissue evidence="1">Blood</tissue>
    </source>
</reference>
<evidence type="ECO:0000313" key="2">
    <source>
        <dbReference type="Proteomes" id="UP000190648"/>
    </source>
</evidence>
<organism evidence="1 2">
    <name type="scientific">Patagioenas fasciata monilis</name>
    <dbReference type="NCBI Taxonomy" id="372326"/>
    <lineage>
        <taxon>Eukaryota</taxon>
        <taxon>Metazoa</taxon>
        <taxon>Chordata</taxon>
        <taxon>Craniata</taxon>
        <taxon>Vertebrata</taxon>
        <taxon>Euteleostomi</taxon>
        <taxon>Archelosauria</taxon>
        <taxon>Archosauria</taxon>
        <taxon>Dinosauria</taxon>
        <taxon>Saurischia</taxon>
        <taxon>Theropoda</taxon>
        <taxon>Coelurosauria</taxon>
        <taxon>Aves</taxon>
        <taxon>Neognathae</taxon>
        <taxon>Neoaves</taxon>
        <taxon>Columbimorphae</taxon>
        <taxon>Columbiformes</taxon>
        <taxon>Columbidae</taxon>
        <taxon>Patagioenas</taxon>
    </lineage>
</organism>
<accession>A0A1V4JQL2</accession>
<proteinExistence type="predicted"/>
<dbReference type="EMBL" id="LSYS01006880">
    <property type="protein sequence ID" value="OPJ74027.1"/>
    <property type="molecule type" value="Genomic_DNA"/>
</dbReference>
<comment type="caution">
    <text evidence="1">The sequence shown here is derived from an EMBL/GenBank/DDBJ whole genome shotgun (WGS) entry which is preliminary data.</text>
</comment>